<feature type="chain" id="PRO_5011744270" evidence="2">
    <location>
        <begin position="22"/>
        <end position="284"/>
    </location>
</feature>
<gene>
    <name evidence="4" type="ORF">SAMN04487987_111104</name>
</gene>
<dbReference type="Proteomes" id="UP000199439">
    <property type="component" value="Unassembled WGS sequence"/>
</dbReference>
<organism evidence="4 5">
    <name type="scientific">Algibacter pectinivorans</name>
    <dbReference type="NCBI Taxonomy" id="870482"/>
    <lineage>
        <taxon>Bacteria</taxon>
        <taxon>Pseudomonadati</taxon>
        <taxon>Bacteroidota</taxon>
        <taxon>Flavobacteriia</taxon>
        <taxon>Flavobacteriales</taxon>
        <taxon>Flavobacteriaceae</taxon>
        <taxon>Algibacter</taxon>
    </lineage>
</organism>
<evidence type="ECO:0000313" key="4">
    <source>
        <dbReference type="EMBL" id="SFD38409.1"/>
    </source>
</evidence>
<dbReference type="AlphaFoldDB" id="A0A1I1RVQ8"/>
<keyword evidence="1 2" id="KW-0732">Signal</keyword>
<keyword evidence="5" id="KW-1185">Reference proteome</keyword>
<dbReference type="InterPro" id="IPR026444">
    <property type="entry name" value="Secre_tail"/>
</dbReference>
<feature type="domain" description="Secretion system C-terminal sorting" evidence="3">
    <location>
        <begin position="213"/>
        <end position="282"/>
    </location>
</feature>
<accession>A0A1I1RVQ8</accession>
<evidence type="ECO:0000313" key="5">
    <source>
        <dbReference type="Proteomes" id="UP000199439"/>
    </source>
</evidence>
<evidence type="ECO:0000256" key="2">
    <source>
        <dbReference type="SAM" id="SignalP"/>
    </source>
</evidence>
<evidence type="ECO:0000259" key="3">
    <source>
        <dbReference type="Pfam" id="PF18962"/>
    </source>
</evidence>
<dbReference type="STRING" id="870482.SAMN04487987_111104"/>
<dbReference type="RefSeq" id="WP_092853539.1">
    <property type="nucleotide sequence ID" value="NZ_FOMI01000011.1"/>
</dbReference>
<feature type="signal peptide" evidence="2">
    <location>
        <begin position="1"/>
        <end position="21"/>
    </location>
</feature>
<dbReference type="NCBIfam" id="TIGR04183">
    <property type="entry name" value="Por_Secre_tail"/>
    <property type="match status" value="1"/>
</dbReference>
<sequence>MTIQKLFAITALLLLGHQLNAQYTGGIDDGSDYSYLIGSKLSGEIASFSVLYQGSSGDGFDSQRNQMVLSSSNFRIYNGNTGDGFSSKTAALVLKGSLIASLYTGNNGDGFSNKRYQTILNGNDLSILYTGNSGDGSTFLVKENLFLKGFMLQIFNGGNGDGFANLLSSNNYLSGLMLTLYNGGNGDGFAVNKLTSALTLDIIEKLIEMDVLLYPNPASNIVNIKPNKQTSITSITLYNVSGQEIEISLNNDNTINVSHLSDGVYLLNIISNKGEISKKLIIKR</sequence>
<dbReference type="Pfam" id="PF18962">
    <property type="entry name" value="Por_Secre_tail"/>
    <property type="match status" value="1"/>
</dbReference>
<evidence type="ECO:0000256" key="1">
    <source>
        <dbReference type="ARBA" id="ARBA00022729"/>
    </source>
</evidence>
<dbReference type="EMBL" id="FOMI01000011">
    <property type="protein sequence ID" value="SFD38409.1"/>
    <property type="molecule type" value="Genomic_DNA"/>
</dbReference>
<protein>
    <submittedName>
        <fullName evidence="4">Por secretion system C-terminal sorting domain-containing protein</fullName>
    </submittedName>
</protein>
<reference evidence="5" key="1">
    <citation type="submission" date="2016-10" db="EMBL/GenBank/DDBJ databases">
        <authorList>
            <person name="Varghese N."/>
            <person name="Submissions S."/>
        </authorList>
    </citation>
    <scope>NUCLEOTIDE SEQUENCE [LARGE SCALE GENOMIC DNA]</scope>
    <source>
        <strain evidence="5">DSM 25730</strain>
    </source>
</reference>
<name>A0A1I1RVQ8_9FLAO</name>
<proteinExistence type="predicted"/>
<dbReference type="OrthoDB" id="9813840at2"/>